<keyword evidence="4 9" id="KW-0808">Transferase</keyword>
<feature type="binding site" evidence="9">
    <location>
        <position position="150"/>
    </location>
    <ligand>
        <name>substrate</name>
    </ligand>
</feature>
<feature type="binding site" evidence="9">
    <location>
        <begin position="117"/>
        <end position="118"/>
    </location>
    <ligand>
        <name>pyridoxal 5'-phosphate</name>
        <dbReference type="ChEBI" id="CHEBI:597326"/>
    </ligand>
</feature>
<keyword evidence="5 9" id="KW-0949">S-adenosyl-L-methionine</keyword>
<dbReference type="GO" id="GO:0009102">
    <property type="term" value="P:biotin biosynthetic process"/>
    <property type="evidence" value="ECO:0007669"/>
    <property type="project" value="UniProtKB-UniRule"/>
</dbReference>
<comment type="subunit">
    <text evidence="9">Homodimer.</text>
</comment>
<dbReference type="Gene3D" id="3.90.1150.10">
    <property type="entry name" value="Aspartate Aminotransferase, domain 1"/>
    <property type="match status" value="1"/>
</dbReference>
<dbReference type="GO" id="GO:0004015">
    <property type="term" value="F:adenosylmethionine-8-amino-7-oxononanoate transaminase activity"/>
    <property type="evidence" value="ECO:0007669"/>
    <property type="project" value="UniProtKB-UniRule"/>
</dbReference>
<evidence type="ECO:0000256" key="4">
    <source>
        <dbReference type="ARBA" id="ARBA00022679"/>
    </source>
</evidence>
<comment type="catalytic activity">
    <reaction evidence="8 9">
        <text>(8S)-8-amino-7-oxononanoate + S-adenosyl-L-methionine = S-adenosyl-4-methylsulfanyl-2-oxobutanoate + (7R,8S)-7,8-diammoniononanoate</text>
        <dbReference type="Rhea" id="RHEA:16861"/>
        <dbReference type="ChEBI" id="CHEBI:16490"/>
        <dbReference type="ChEBI" id="CHEBI:59789"/>
        <dbReference type="ChEBI" id="CHEBI:149468"/>
        <dbReference type="ChEBI" id="CHEBI:149469"/>
        <dbReference type="EC" id="2.6.1.62"/>
    </reaction>
</comment>
<dbReference type="RefSeq" id="WP_067016887.1">
    <property type="nucleotide sequence ID" value="NZ_FLOB01000005.1"/>
</dbReference>
<feature type="binding site" evidence="9">
    <location>
        <position position="312"/>
    </location>
    <ligand>
        <name>substrate</name>
    </ligand>
</feature>
<dbReference type="UniPathway" id="UPA00078">
    <property type="reaction ID" value="UER00160"/>
</dbReference>
<dbReference type="SUPFAM" id="SSF53383">
    <property type="entry name" value="PLP-dependent transferases"/>
    <property type="match status" value="1"/>
</dbReference>
<keyword evidence="6 9" id="KW-0093">Biotin biosynthesis</keyword>
<comment type="function">
    <text evidence="9">Catalyzes the transfer of the alpha-amino group from S-adenosyl-L-methionine (SAM) to 7-keto-8-aminopelargonic acid (KAPA) to form 7,8-diaminopelargonic acid (DAPA). It is the only aminotransferase known to utilize SAM as an amino donor.</text>
</comment>
<dbReference type="Gene3D" id="3.40.640.10">
    <property type="entry name" value="Type I PLP-dependent aspartate aminotransferase-like (Major domain)"/>
    <property type="match status" value="1"/>
</dbReference>
<comment type="pathway">
    <text evidence="2 9">Cofactor biosynthesis; biotin biosynthesis; 7,8-diaminononanoate from 8-amino-7-oxononanoate (SAM route): step 1/1.</text>
</comment>
<dbReference type="OrthoDB" id="9801052at2"/>
<dbReference type="InterPro" id="IPR015424">
    <property type="entry name" value="PyrdxlP-dep_Trfase"/>
</dbReference>
<evidence type="ECO:0000256" key="8">
    <source>
        <dbReference type="ARBA" id="ARBA00048449"/>
    </source>
</evidence>
<dbReference type="EMBL" id="FLOB01000005">
    <property type="protein sequence ID" value="SBS32680.1"/>
    <property type="molecule type" value="Genomic_DNA"/>
</dbReference>
<dbReference type="PANTHER" id="PTHR42684">
    <property type="entry name" value="ADENOSYLMETHIONINE-8-AMINO-7-OXONONANOATE AMINOTRANSFERASE"/>
    <property type="match status" value="1"/>
</dbReference>
<dbReference type="PROSITE" id="PS00600">
    <property type="entry name" value="AA_TRANSFER_CLASS_3"/>
    <property type="match status" value="1"/>
</dbReference>
<comment type="similarity">
    <text evidence="9">Belongs to the class-III pyridoxal-phosphate-dependent aminotransferase family. BioA subfamily.</text>
</comment>
<accession>A0A1A8TJG9</accession>
<dbReference type="InterPro" id="IPR049704">
    <property type="entry name" value="Aminotrans_3_PPA_site"/>
</dbReference>
<keyword evidence="11" id="KW-1185">Reference proteome</keyword>
<name>A0A1A8TJG9_9GAMM</name>
<dbReference type="Pfam" id="PF00202">
    <property type="entry name" value="Aminotran_3"/>
    <property type="match status" value="1"/>
</dbReference>
<dbReference type="PIRSF" id="PIRSF000521">
    <property type="entry name" value="Transaminase_4ab_Lys_Orn"/>
    <property type="match status" value="1"/>
</dbReference>
<feature type="binding site" evidence="9">
    <location>
        <position position="396"/>
    </location>
    <ligand>
        <name>substrate</name>
    </ligand>
</feature>
<keyword evidence="9" id="KW-0963">Cytoplasm</keyword>
<organism evidence="10 11">
    <name type="scientific">Marinomonas spartinae</name>
    <dbReference type="NCBI Taxonomy" id="1792290"/>
    <lineage>
        <taxon>Bacteria</taxon>
        <taxon>Pseudomonadati</taxon>
        <taxon>Pseudomonadota</taxon>
        <taxon>Gammaproteobacteria</taxon>
        <taxon>Oceanospirillales</taxon>
        <taxon>Oceanospirillaceae</taxon>
        <taxon>Marinomonas</taxon>
    </lineage>
</organism>
<evidence type="ECO:0000256" key="7">
    <source>
        <dbReference type="ARBA" id="ARBA00022898"/>
    </source>
</evidence>
<keyword evidence="3 9" id="KW-0032">Aminotransferase</keyword>
<dbReference type="AlphaFoldDB" id="A0A1A8TJG9"/>
<evidence type="ECO:0000256" key="2">
    <source>
        <dbReference type="ARBA" id="ARBA00005063"/>
    </source>
</evidence>
<feature type="binding site" evidence="9">
    <location>
        <position position="251"/>
    </location>
    <ligand>
        <name>pyridoxal 5'-phosphate</name>
        <dbReference type="ChEBI" id="CHEBI:597326"/>
    </ligand>
</feature>
<evidence type="ECO:0000256" key="1">
    <source>
        <dbReference type="ARBA" id="ARBA00001933"/>
    </source>
</evidence>
<evidence type="ECO:0000256" key="9">
    <source>
        <dbReference type="HAMAP-Rule" id="MF_00834"/>
    </source>
</evidence>
<dbReference type="NCBIfam" id="NF004624">
    <property type="entry name" value="PRK05964.1"/>
    <property type="match status" value="1"/>
</dbReference>
<dbReference type="NCBIfam" id="NF005940">
    <property type="entry name" value="PRK07986.1"/>
    <property type="match status" value="1"/>
</dbReference>
<dbReference type="InterPro" id="IPR015421">
    <property type="entry name" value="PyrdxlP-dep_Trfase_major"/>
</dbReference>
<proteinExistence type="inferred from homology"/>
<feature type="site" description="Participates in the substrate recognition with KAPA and in a stacking interaction with the adenine ring of SAM" evidence="9">
    <location>
        <position position="22"/>
    </location>
</feature>
<dbReference type="HAMAP" id="MF_00834">
    <property type="entry name" value="BioA"/>
    <property type="match status" value="1"/>
</dbReference>
<dbReference type="CDD" id="cd00610">
    <property type="entry name" value="OAT_like"/>
    <property type="match status" value="1"/>
</dbReference>
<feature type="binding site" evidence="9">
    <location>
        <position position="57"/>
    </location>
    <ligand>
        <name>substrate</name>
    </ligand>
</feature>
<feature type="modified residue" description="N6-(pyridoxal phosphate)lysine" evidence="9">
    <location>
        <position position="280"/>
    </location>
</feature>
<dbReference type="InterPro" id="IPR005814">
    <property type="entry name" value="Aminotrans_3"/>
</dbReference>
<dbReference type="InterPro" id="IPR005815">
    <property type="entry name" value="BioA"/>
</dbReference>
<evidence type="ECO:0000313" key="10">
    <source>
        <dbReference type="EMBL" id="SBS32680.1"/>
    </source>
</evidence>
<dbReference type="NCBIfam" id="TIGR00508">
    <property type="entry name" value="bioA"/>
    <property type="match status" value="1"/>
</dbReference>
<dbReference type="FunFam" id="3.40.640.10:FF:000041">
    <property type="entry name" value="Adenosylmethionine-8-amino-7-oxononanoate aminotransferase"/>
    <property type="match status" value="1"/>
</dbReference>
<protein>
    <recommendedName>
        <fullName evidence="9">Adenosylmethionine-8-amino-7-oxononanoate aminotransferase</fullName>
        <ecNumber evidence="9">2.6.1.62</ecNumber>
    </recommendedName>
    <alternativeName>
        <fullName evidence="9">7,8-diamino-pelargonic acid aminotransferase</fullName>
        <shortName evidence="9">DAPA AT</shortName>
        <shortName evidence="9">DAPA aminotransferase</shortName>
    </alternativeName>
    <alternativeName>
        <fullName evidence="9">7,8-diaminononanoate synthase</fullName>
        <shortName evidence="9">DANS</shortName>
    </alternativeName>
    <alternativeName>
        <fullName evidence="9">Diaminopelargonic acid synthase</fullName>
    </alternativeName>
</protein>
<dbReference type="EC" id="2.6.1.62" evidence="9"/>
<feature type="binding site" evidence="9">
    <location>
        <begin position="313"/>
        <end position="314"/>
    </location>
    <ligand>
        <name>pyridoxal 5'-phosphate</name>
        <dbReference type="ChEBI" id="CHEBI:597326"/>
    </ligand>
</feature>
<evidence type="ECO:0000313" key="11">
    <source>
        <dbReference type="Proteomes" id="UP000092544"/>
    </source>
</evidence>
<dbReference type="PANTHER" id="PTHR42684:SF17">
    <property type="entry name" value="ADENOSYLMETHIONINE-8-AMINO-7-OXONONANOATE AMINOTRANSFERASE"/>
    <property type="match status" value="1"/>
</dbReference>
<evidence type="ECO:0000256" key="3">
    <source>
        <dbReference type="ARBA" id="ARBA00022576"/>
    </source>
</evidence>
<dbReference type="STRING" id="1792290.MSP8886_02515"/>
<feature type="binding site" evidence="9">
    <location>
        <position position="280"/>
    </location>
    <ligand>
        <name>substrate</name>
    </ligand>
</feature>
<dbReference type="GO" id="GO:0030170">
    <property type="term" value="F:pyridoxal phosphate binding"/>
    <property type="evidence" value="ECO:0007669"/>
    <property type="project" value="UniProtKB-UniRule"/>
</dbReference>
<dbReference type="Proteomes" id="UP000092544">
    <property type="component" value="Unassembled WGS sequence"/>
</dbReference>
<comment type="subcellular location">
    <subcellularLocation>
        <location evidence="9">Cytoplasm</location>
    </subcellularLocation>
</comment>
<comment type="cofactor">
    <cofactor evidence="1 9">
        <name>pyridoxal 5'-phosphate</name>
        <dbReference type="ChEBI" id="CHEBI:597326"/>
    </cofactor>
</comment>
<keyword evidence="7 9" id="KW-0663">Pyridoxal phosphate</keyword>
<sequence>MQDYTSHQSDIELDKQLLWHPYTSMSSPTPQYLVEHASGCEIHLASGQTLIDGMSSWWSVIHGYNHPTMNQAIKLQLDQFSHVMFGGLTHKPAIELAQKLVAMTPQTLTRVFFSDSGSVSVEVALKMAIQYWHTQGKADKQFFATPKSGYHGDTFAAMSVCDPENGMHNLFNGAVTQQFFISPPPTGIDTPVKDSYIDEIRTLFATNHHKIAGFIIEPVVQNAGGMRFYNPDYLNRLRALCDEFDILLIFDEIATGFGRTGKPFATDHTRISPDIMCVGKALTGGYLTLAATLASDKVALGISDNGGVFMHGPTFMGNPLACSAANASLELLVSYDIENTVKQIEDWMKEALEPCRTLDQVQDVRCFGAIGVVELKQAVNQHEIQPKFVEQGVWIRPFGKLIYLMPPYIITKEQINTLGKAIYKVAGEEANPV</sequence>
<gene>
    <name evidence="9 10" type="primary">bioA</name>
    <name evidence="10" type="ORF">MSP8886_02515</name>
</gene>
<reference evidence="10 11" key="1">
    <citation type="submission" date="2016-06" db="EMBL/GenBank/DDBJ databases">
        <authorList>
            <person name="Kjaerup R.B."/>
            <person name="Dalgaard T.S."/>
            <person name="Juul-Madsen H.R."/>
        </authorList>
    </citation>
    <scope>NUCLEOTIDE SEQUENCE [LARGE SCALE GENOMIC DNA]</scope>
    <source>
        <strain evidence="10 11">CECT 8886</strain>
    </source>
</reference>
<dbReference type="InterPro" id="IPR015422">
    <property type="entry name" value="PyrdxlP-dep_Trfase_small"/>
</dbReference>
<evidence type="ECO:0000256" key="6">
    <source>
        <dbReference type="ARBA" id="ARBA00022756"/>
    </source>
</evidence>
<dbReference type="GO" id="GO:0005737">
    <property type="term" value="C:cytoplasm"/>
    <property type="evidence" value="ECO:0007669"/>
    <property type="project" value="UniProtKB-SubCell"/>
</dbReference>
<evidence type="ECO:0000256" key="5">
    <source>
        <dbReference type="ARBA" id="ARBA00022691"/>
    </source>
</evidence>